<name>A0A0K9UQ39_VIBCL</name>
<proteinExistence type="predicted"/>
<dbReference type="EMBL" id="AAUT02000021">
    <property type="protein sequence ID" value="KNA58003.1"/>
    <property type="molecule type" value="Genomic_DNA"/>
</dbReference>
<dbReference type="AlphaFoldDB" id="A0A0K9UQ39"/>
<dbReference type="Proteomes" id="UP000003017">
    <property type="component" value="Unassembled WGS sequence"/>
</dbReference>
<evidence type="ECO:0000313" key="2">
    <source>
        <dbReference type="Proteomes" id="UP000003017"/>
    </source>
</evidence>
<accession>A0A0K9UQ39</accession>
<gene>
    <name evidence="1" type="ORF">VC274080_022645</name>
</gene>
<sequence>MNNTVLLKILTWLAKDNTGLSSEFMVFTALGIKPKRAGCYPCDPADFNRCLVMLDRVPEVKNFFDVIAQSNPQWAAIIKNWDLIEQTFLEEAGFDWSKSQRAPKTYALMKQVLKDA</sequence>
<evidence type="ECO:0000313" key="1">
    <source>
        <dbReference type="EMBL" id="KNA58003.1"/>
    </source>
</evidence>
<reference evidence="1 2" key="2">
    <citation type="submission" date="2010-08" db="EMBL/GenBank/DDBJ databases">
        <title>The Genome Sequence of Vibrio cholerae strain 2740-80.</title>
        <authorList>
            <consortium name="The Broad Institute Genome Sequencing Platform"/>
            <person name="Colwell R."/>
            <person name="Young S.K."/>
            <person name="Zeng Q."/>
            <person name="Alvarado L."/>
            <person name="Berlin A."/>
            <person name="Chapman S."/>
            <person name="Chen Z."/>
            <person name="Freedman E."/>
            <person name="Gellesch M."/>
            <person name="Goldberg J."/>
            <person name="Griggs A."/>
            <person name="Gujja S."/>
            <person name="Heilman E."/>
            <person name="Heiman D."/>
            <person name="Howarth C."/>
            <person name="Larson L."/>
            <person name="Mehta T."/>
            <person name="Neiman D.N."/>
            <person name="Park D."/>
            <person name="Pearson M."/>
            <person name="Roberts A."/>
            <person name="Saif S."/>
            <person name="Shenoy N."/>
            <person name="Sisk P."/>
            <person name="Stolte C."/>
            <person name="Sykes S."/>
            <person name="White J."/>
            <person name="Yandava C."/>
            <person name="Borodovsky M."/>
            <person name="Heidelberg J."/>
            <person name="Haas B."/>
            <person name="Nusbaum C."/>
            <person name="Birren B."/>
        </authorList>
    </citation>
    <scope>NUCLEOTIDE SEQUENCE [LARGE SCALE GENOMIC DNA]</scope>
    <source>
        <strain evidence="1 2">2740-80</strain>
    </source>
</reference>
<dbReference type="RefSeq" id="WP_001066644.1">
    <property type="nucleotide sequence ID" value="NZ_CP016324.1"/>
</dbReference>
<comment type="caution">
    <text evidence="1">The sequence shown here is derived from an EMBL/GenBank/DDBJ whole genome shotgun (WGS) entry which is preliminary data.</text>
</comment>
<reference evidence="1 2" key="1">
    <citation type="submission" date="2007-01" db="EMBL/GenBank/DDBJ databases">
        <authorList>
            <person name="Kobayashi T."/>
            <person name="Suzuki M."/>
            <person name="Inoue H."/>
            <person name="Itai R.N."/>
            <person name="Takahashi M."/>
            <person name="Nakanishi H."/>
            <person name="Mori S."/>
            <person name="Nishizawa N.K."/>
        </authorList>
    </citation>
    <scope>NUCLEOTIDE SEQUENCE [LARGE SCALE GENOMIC DNA]</scope>
    <source>
        <strain evidence="1 2">2740-80</strain>
    </source>
</reference>
<organism evidence="1 2">
    <name type="scientific">Vibrio cholerae 2740-80</name>
    <dbReference type="NCBI Taxonomy" id="412614"/>
    <lineage>
        <taxon>Bacteria</taxon>
        <taxon>Pseudomonadati</taxon>
        <taxon>Pseudomonadota</taxon>
        <taxon>Gammaproteobacteria</taxon>
        <taxon>Vibrionales</taxon>
        <taxon>Vibrionaceae</taxon>
        <taxon>Vibrio</taxon>
    </lineage>
</organism>
<protein>
    <submittedName>
        <fullName evidence="1">Uncharacterized protein</fullName>
    </submittedName>
</protein>